<protein>
    <submittedName>
        <fullName evidence="1">Uncharacterized protein</fullName>
    </submittedName>
</protein>
<reference evidence="1" key="1">
    <citation type="submission" date="2024-03" db="EMBL/GenBank/DDBJ databases">
        <title>WGS assembly of Saponaria officinalis var. Norfolk2.</title>
        <authorList>
            <person name="Jenkins J."/>
            <person name="Shu S."/>
            <person name="Grimwood J."/>
            <person name="Barry K."/>
            <person name="Goodstein D."/>
            <person name="Schmutz J."/>
            <person name="Leebens-Mack J."/>
            <person name="Osbourn A."/>
        </authorList>
    </citation>
    <scope>NUCLEOTIDE SEQUENCE [LARGE SCALE GENOMIC DNA]</scope>
    <source>
        <strain evidence="1">JIC</strain>
    </source>
</reference>
<dbReference type="Proteomes" id="UP001443914">
    <property type="component" value="Unassembled WGS sequence"/>
</dbReference>
<evidence type="ECO:0000313" key="2">
    <source>
        <dbReference type="Proteomes" id="UP001443914"/>
    </source>
</evidence>
<dbReference type="AlphaFoldDB" id="A0AAW1HN64"/>
<organism evidence="1 2">
    <name type="scientific">Saponaria officinalis</name>
    <name type="common">Common soapwort</name>
    <name type="synonym">Lychnis saponaria</name>
    <dbReference type="NCBI Taxonomy" id="3572"/>
    <lineage>
        <taxon>Eukaryota</taxon>
        <taxon>Viridiplantae</taxon>
        <taxon>Streptophyta</taxon>
        <taxon>Embryophyta</taxon>
        <taxon>Tracheophyta</taxon>
        <taxon>Spermatophyta</taxon>
        <taxon>Magnoliopsida</taxon>
        <taxon>eudicotyledons</taxon>
        <taxon>Gunneridae</taxon>
        <taxon>Pentapetalae</taxon>
        <taxon>Caryophyllales</taxon>
        <taxon>Caryophyllaceae</taxon>
        <taxon>Caryophylleae</taxon>
        <taxon>Saponaria</taxon>
    </lineage>
</organism>
<evidence type="ECO:0000313" key="1">
    <source>
        <dbReference type="EMBL" id="KAK9677862.1"/>
    </source>
</evidence>
<proteinExistence type="predicted"/>
<dbReference type="EMBL" id="JBDFQZ010000011">
    <property type="protein sequence ID" value="KAK9677862.1"/>
    <property type="molecule type" value="Genomic_DNA"/>
</dbReference>
<gene>
    <name evidence="1" type="ORF">RND81_11G172200</name>
</gene>
<name>A0AAW1HN64_SAPOF</name>
<accession>A0AAW1HN64</accession>
<keyword evidence="2" id="KW-1185">Reference proteome</keyword>
<sequence>MGYIKRGEIRVCLKRDDSASLRSLVNCGLCEVGLGDCGLVKVDIFLGGFKISLIFVVTQKRGIKYLLSCTTLFFFFFSSKLSGLDQFLELDWSGLNSSLIN</sequence>
<comment type="caution">
    <text evidence="1">The sequence shown here is derived from an EMBL/GenBank/DDBJ whole genome shotgun (WGS) entry which is preliminary data.</text>
</comment>